<gene>
    <name evidence="1" type="ORF">RRG08_049524</name>
</gene>
<proteinExistence type="predicted"/>
<dbReference type="Proteomes" id="UP001283361">
    <property type="component" value="Unassembled WGS sequence"/>
</dbReference>
<evidence type="ECO:0000313" key="1">
    <source>
        <dbReference type="EMBL" id="KAK3804034.1"/>
    </source>
</evidence>
<dbReference type="EMBL" id="JAWDGP010000062">
    <property type="protein sequence ID" value="KAK3804034.1"/>
    <property type="molecule type" value="Genomic_DNA"/>
</dbReference>
<name>A0AAE1BDM1_9GAST</name>
<keyword evidence="2" id="KW-1185">Reference proteome</keyword>
<accession>A0AAE1BDM1</accession>
<protein>
    <submittedName>
        <fullName evidence="1">Uncharacterized protein</fullName>
    </submittedName>
</protein>
<evidence type="ECO:0000313" key="2">
    <source>
        <dbReference type="Proteomes" id="UP001283361"/>
    </source>
</evidence>
<dbReference type="AlphaFoldDB" id="A0AAE1BDM1"/>
<organism evidence="1 2">
    <name type="scientific">Elysia crispata</name>
    <name type="common">lettuce slug</name>
    <dbReference type="NCBI Taxonomy" id="231223"/>
    <lineage>
        <taxon>Eukaryota</taxon>
        <taxon>Metazoa</taxon>
        <taxon>Spiralia</taxon>
        <taxon>Lophotrochozoa</taxon>
        <taxon>Mollusca</taxon>
        <taxon>Gastropoda</taxon>
        <taxon>Heterobranchia</taxon>
        <taxon>Euthyneura</taxon>
        <taxon>Panpulmonata</taxon>
        <taxon>Sacoglossa</taxon>
        <taxon>Placobranchoidea</taxon>
        <taxon>Plakobranchidae</taxon>
        <taxon>Elysia</taxon>
    </lineage>
</organism>
<sequence length="45" mass="4665">SLLVALVQVIPRSHGPGPSSQLWFRSLLSAVVQVPPRSCGPGPSS</sequence>
<reference evidence="1" key="1">
    <citation type="journal article" date="2023" name="G3 (Bethesda)">
        <title>A reference genome for the long-term kleptoplast-retaining sea slug Elysia crispata morphotype clarki.</title>
        <authorList>
            <person name="Eastman K.E."/>
            <person name="Pendleton A.L."/>
            <person name="Shaikh M.A."/>
            <person name="Suttiyut T."/>
            <person name="Ogas R."/>
            <person name="Tomko P."/>
            <person name="Gavelis G."/>
            <person name="Widhalm J.R."/>
            <person name="Wisecaver J.H."/>
        </authorList>
    </citation>
    <scope>NUCLEOTIDE SEQUENCE</scope>
    <source>
        <strain evidence="1">ECLA1</strain>
    </source>
</reference>
<feature type="non-terminal residue" evidence="1">
    <location>
        <position position="1"/>
    </location>
</feature>
<comment type="caution">
    <text evidence="1">The sequence shown here is derived from an EMBL/GenBank/DDBJ whole genome shotgun (WGS) entry which is preliminary data.</text>
</comment>